<comment type="caution">
    <text evidence="2">The sequence shown here is derived from an EMBL/GenBank/DDBJ whole genome shotgun (WGS) entry which is preliminary data.</text>
</comment>
<protein>
    <submittedName>
        <fullName evidence="2">Uncharacterized protein</fullName>
    </submittedName>
</protein>
<dbReference type="Proteomes" id="UP001432322">
    <property type="component" value="Unassembled WGS sequence"/>
</dbReference>
<gene>
    <name evidence="2" type="ORF">PFISCL1PPCAC_16733</name>
</gene>
<organism evidence="2 3">
    <name type="scientific">Pristionchus fissidentatus</name>
    <dbReference type="NCBI Taxonomy" id="1538716"/>
    <lineage>
        <taxon>Eukaryota</taxon>
        <taxon>Metazoa</taxon>
        <taxon>Ecdysozoa</taxon>
        <taxon>Nematoda</taxon>
        <taxon>Chromadorea</taxon>
        <taxon>Rhabditida</taxon>
        <taxon>Rhabditina</taxon>
        <taxon>Diplogasteromorpha</taxon>
        <taxon>Diplogasteroidea</taxon>
        <taxon>Neodiplogasteridae</taxon>
        <taxon>Pristionchus</taxon>
    </lineage>
</organism>
<name>A0AAV5W0S8_9BILA</name>
<reference evidence="2" key="1">
    <citation type="submission" date="2023-10" db="EMBL/GenBank/DDBJ databases">
        <title>Genome assembly of Pristionchus species.</title>
        <authorList>
            <person name="Yoshida K."/>
            <person name="Sommer R.J."/>
        </authorList>
    </citation>
    <scope>NUCLEOTIDE SEQUENCE</scope>
    <source>
        <strain evidence="2">RS5133</strain>
    </source>
</reference>
<evidence type="ECO:0000313" key="2">
    <source>
        <dbReference type="EMBL" id="GMT25436.1"/>
    </source>
</evidence>
<sequence>TIFYLKIDRNSSIYVLYNGRKVTATKSWHGEILYSNCFGGALYFRTYTNKIYEATFHRSDNIQISFIRELEKGEMCNRYMLLSKKKKGREGIYRACDDPKNGIFVDVEEEKLDGYYLKAIHRGKLIYANIYLNEATAINLSPNIIAVKCGIVTATANDDSPLVYFNGKYDFSLFVLDTTTMEILSIKFPRPVNDSTIEYSYNIVGVHGGEITVKRQTKIEEGDKWEMTNEICKAKFPEALKKFEKAAVETHWTRYVQEKNSGEEEEKTRKEEEEEKRKKEKREKKWW</sequence>
<evidence type="ECO:0000256" key="1">
    <source>
        <dbReference type="SAM" id="MobiDB-lite"/>
    </source>
</evidence>
<proteinExistence type="predicted"/>
<dbReference type="EMBL" id="BTSY01000004">
    <property type="protein sequence ID" value="GMT25436.1"/>
    <property type="molecule type" value="Genomic_DNA"/>
</dbReference>
<feature type="region of interest" description="Disordered" evidence="1">
    <location>
        <begin position="256"/>
        <end position="287"/>
    </location>
</feature>
<accession>A0AAV5W0S8</accession>
<feature type="non-terminal residue" evidence="2">
    <location>
        <position position="287"/>
    </location>
</feature>
<keyword evidence="3" id="KW-1185">Reference proteome</keyword>
<dbReference type="AlphaFoldDB" id="A0AAV5W0S8"/>
<evidence type="ECO:0000313" key="3">
    <source>
        <dbReference type="Proteomes" id="UP001432322"/>
    </source>
</evidence>
<feature type="non-terminal residue" evidence="2">
    <location>
        <position position="1"/>
    </location>
</feature>